<dbReference type="EMBL" id="LAZR01003265">
    <property type="protein sequence ID" value="KKN20181.1"/>
    <property type="molecule type" value="Genomic_DNA"/>
</dbReference>
<comment type="caution">
    <text evidence="2">The sequence shown here is derived from an EMBL/GenBank/DDBJ whole genome shotgun (WGS) entry which is preliminary data.</text>
</comment>
<keyword evidence="1" id="KW-0175">Coiled coil</keyword>
<accession>A0A0F9R4G1</accession>
<evidence type="ECO:0000256" key="1">
    <source>
        <dbReference type="SAM" id="Coils"/>
    </source>
</evidence>
<name>A0A0F9R4G1_9ZZZZ</name>
<dbReference type="AlphaFoldDB" id="A0A0F9R4G1"/>
<proteinExistence type="predicted"/>
<reference evidence="2" key="1">
    <citation type="journal article" date="2015" name="Nature">
        <title>Complex archaea that bridge the gap between prokaryotes and eukaryotes.</title>
        <authorList>
            <person name="Spang A."/>
            <person name="Saw J.H."/>
            <person name="Jorgensen S.L."/>
            <person name="Zaremba-Niedzwiedzka K."/>
            <person name="Martijn J."/>
            <person name="Lind A.E."/>
            <person name="van Eijk R."/>
            <person name="Schleper C."/>
            <person name="Guy L."/>
            <person name="Ettema T.J."/>
        </authorList>
    </citation>
    <scope>NUCLEOTIDE SEQUENCE</scope>
</reference>
<sequence length="159" mass="18849">MENITEYGKQQYGLPSEIIIMPTNSKEYMREYQRKNRAKKKLEKEKKDLDKLKDAFFKKPVGEDWYKELEENNQRVRDLITKVDGSTTPITIEVIEDPLQENVKNVKKKFKRQSIGVSRGLSKHDLVNRINLNLVDYEGILPIEFLRSFDLTIRIMKTR</sequence>
<protein>
    <submittedName>
        <fullName evidence="2">Uncharacterized protein</fullName>
    </submittedName>
</protein>
<evidence type="ECO:0000313" key="2">
    <source>
        <dbReference type="EMBL" id="KKN20181.1"/>
    </source>
</evidence>
<feature type="coiled-coil region" evidence="1">
    <location>
        <begin position="25"/>
        <end position="59"/>
    </location>
</feature>
<organism evidence="2">
    <name type="scientific">marine sediment metagenome</name>
    <dbReference type="NCBI Taxonomy" id="412755"/>
    <lineage>
        <taxon>unclassified sequences</taxon>
        <taxon>metagenomes</taxon>
        <taxon>ecological metagenomes</taxon>
    </lineage>
</organism>
<gene>
    <name evidence="2" type="ORF">LCGC14_0938070</name>
</gene>